<organism evidence="1 2">
    <name type="scientific">Brassica cretica</name>
    <name type="common">Mustard</name>
    <dbReference type="NCBI Taxonomy" id="69181"/>
    <lineage>
        <taxon>Eukaryota</taxon>
        <taxon>Viridiplantae</taxon>
        <taxon>Streptophyta</taxon>
        <taxon>Embryophyta</taxon>
        <taxon>Tracheophyta</taxon>
        <taxon>Spermatophyta</taxon>
        <taxon>Magnoliopsida</taxon>
        <taxon>eudicotyledons</taxon>
        <taxon>Gunneridae</taxon>
        <taxon>Pentapetalae</taxon>
        <taxon>rosids</taxon>
        <taxon>malvids</taxon>
        <taxon>Brassicales</taxon>
        <taxon>Brassicaceae</taxon>
        <taxon>Brassiceae</taxon>
        <taxon>Brassica</taxon>
    </lineage>
</organism>
<evidence type="ECO:0000313" key="1">
    <source>
        <dbReference type="EMBL" id="KAF2549729.1"/>
    </source>
</evidence>
<evidence type="ECO:0000313" key="2">
    <source>
        <dbReference type="Proteomes" id="UP000712281"/>
    </source>
</evidence>
<gene>
    <name evidence="1" type="ORF">F2Q68_00033544</name>
</gene>
<comment type="caution">
    <text evidence="1">The sequence shown here is derived from an EMBL/GenBank/DDBJ whole genome shotgun (WGS) entry which is preliminary data.</text>
</comment>
<accession>A0A8S9GW08</accession>
<name>A0A8S9GW08_BRACR</name>
<protein>
    <submittedName>
        <fullName evidence="1">Uncharacterized protein</fullName>
    </submittedName>
</protein>
<reference evidence="1" key="1">
    <citation type="submission" date="2019-12" db="EMBL/GenBank/DDBJ databases">
        <title>Genome sequencing and annotation of Brassica cretica.</title>
        <authorList>
            <person name="Studholme D.J."/>
            <person name="Sarris P.F."/>
        </authorList>
    </citation>
    <scope>NUCLEOTIDE SEQUENCE</scope>
    <source>
        <strain evidence="1">PFS-001/15</strain>
        <tissue evidence="1">Leaf</tissue>
    </source>
</reference>
<dbReference type="Proteomes" id="UP000712281">
    <property type="component" value="Unassembled WGS sequence"/>
</dbReference>
<dbReference type="AlphaFoldDB" id="A0A8S9GW08"/>
<proteinExistence type="predicted"/>
<sequence>MESFSETDHEEVAAKMTSEVGENFEDEGLVSKSTLVKVVAAKKYIEDHYNKRMRHIQQRCLKLLPPEELEYLDTLEHNESSSPVKKLMSLTVQMQALLFVGTGRVLICLPGTRSLLRESSFQVSEKVSVHFSACAFGGEITLTNLLECLRHQLKRFATYRFGMSYTRKAGSRES</sequence>
<dbReference type="EMBL" id="QGKW02001988">
    <property type="protein sequence ID" value="KAF2549729.1"/>
    <property type="molecule type" value="Genomic_DNA"/>
</dbReference>